<gene>
    <name evidence="5" type="ORF">K8U80_07380</name>
</gene>
<accession>A0A921IQJ6</accession>
<dbReference type="GO" id="GO:0016757">
    <property type="term" value="F:glycosyltransferase activity"/>
    <property type="evidence" value="ECO:0007669"/>
    <property type="project" value="UniProtKB-KW"/>
</dbReference>
<dbReference type="Gene3D" id="3.40.50.2000">
    <property type="entry name" value="Glycogen Phosphorylase B"/>
    <property type="match status" value="2"/>
</dbReference>
<name>A0A921IQJ6_9ACTN</name>
<dbReference type="Pfam" id="PF00534">
    <property type="entry name" value="Glycos_transf_1"/>
    <property type="match status" value="1"/>
</dbReference>
<dbReference type="Pfam" id="PF13579">
    <property type="entry name" value="Glyco_trans_4_4"/>
    <property type="match status" value="1"/>
</dbReference>
<evidence type="ECO:0000259" key="4">
    <source>
        <dbReference type="Pfam" id="PF13579"/>
    </source>
</evidence>
<keyword evidence="1" id="KW-0328">Glycosyltransferase</keyword>
<dbReference type="InterPro" id="IPR028098">
    <property type="entry name" value="Glyco_trans_4-like_N"/>
</dbReference>
<comment type="caution">
    <text evidence="5">The sequence shown here is derived from an EMBL/GenBank/DDBJ whole genome shotgun (WGS) entry which is preliminary data.</text>
</comment>
<evidence type="ECO:0000259" key="3">
    <source>
        <dbReference type="Pfam" id="PF00534"/>
    </source>
</evidence>
<dbReference type="InterPro" id="IPR050194">
    <property type="entry name" value="Glycosyltransferase_grp1"/>
</dbReference>
<dbReference type="InterPro" id="IPR001296">
    <property type="entry name" value="Glyco_trans_1"/>
</dbReference>
<sequence length="380" mass="42269">MEKPIRILEVVNAMDRAGLETMIMNYYREFDRDRIQLDFLTHRSWRGDYDDEIESLGGRIYRAPRLYPQNWPSYRRFMQRFFTERCYPVVHSHIDAMSAFPLAMARECGVPVRIAHSHNESVDRDLKYPVKELARRRLPKVANRYWACSEASGAYLFGEGRREEIRVVRNAIELEEYGFDGAARELVRSELGIGPDQIAIGHVGRFSRVKNHALLVELLGELRREGGDAVLVFVGDGELRAEIEGRTEGMGLSGSVRFLGVRGDVGRVVNAFDVVVFPSIHEGIPLALIEAQANGLPVLASGAVSKESLLLPTAESLPLGAPLGEWASATVRLARAGRTEGAMDVLADAGYEIHRAAGRLAEAYEELYSGALRDGGRPCA</sequence>
<dbReference type="PANTHER" id="PTHR45947">
    <property type="entry name" value="SULFOQUINOVOSYL TRANSFERASE SQD2"/>
    <property type="match status" value="1"/>
</dbReference>
<evidence type="ECO:0000313" key="5">
    <source>
        <dbReference type="EMBL" id="HJG31202.1"/>
    </source>
</evidence>
<dbReference type="GO" id="GO:1901137">
    <property type="term" value="P:carbohydrate derivative biosynthetic process"/>
    <property type="evidence" value="ECO:0007669"/>
    <property type="project" value="UniProtKB-ARBA"/>
</dbReference>
<dbReference type="SUPFAM" id="SSF53756">
    <property type="entry name" value="UDP-Glycosyltransferase/glycogen phosphorylase"/>
    <property type="match status" value="1"/>
</dbReference>
<dbReference type="CDD" id="cd03812">
    <property type="entry name" value="GT4_CapH-like"/>
    <property type="match status" value="1"/>
</dbReference>
<evidence type="ECO:0000256" key="1">
    <source>
        <dbReference type="ARBA" id="ARBA00022676"/>
    </source>
</evidence>
<dbReference type="EMBL" id="DYVF01000045">
    <property type="protein sequence ID" value="HJG31202.1"/>
    <property type="molecule type" value="Genomic_DNA"/>
</dbReference>
<keyword evidence="2" id="KW-0808">Transferase</keyword>
<proteinExistence type="predicted"/>
<dbReference type="Proteomes" id="UP000746751">
    <property type="component" value="Unassembled WGS sequence"/>
</dbReference>
<evidence type="ECO:0000256" key="2">
    <source>
        <dbReference type="ARBA" id="ARBA00022679"/>
    </source>
</evidence>
<evidence type="ECO:0000313" key="6">
    <source>
        <dbReference type="Proteomes" id="UP000746751"/>
    </source>
</evidence>
<protein>
    <submittedName>
        <fullName evidence="5">Glycosyltransferase family 1 protein</fullName>
    </submittedName>
</protein>
<feature type="domain" description="Glycosyltransferase subfamily 4-like N-terminal" evidence="4">
    <location>
        <begin position="18"/>
        <end position="170"/>
    </location>
</feature>
<organism evidence="5 6">
    <name type="scientific">Collinsella ihumii</name>
    <dbReference type="NCBI Taxonomy" id="1720204"/>
    <lineage>
        <taxon>Bacteria</taxon>
        <taxon>Bacillati</taxon>
        <taxon>Actinomycetota</taxon>
        <taxon>Coriobacteriia</taxon>
        <taxon>Coriobacteriales</taxon>
        <taxon>Coriobacteriaceae</taxon>
        <taxon>Collinsella</taxon>
    </lineage>
</organism>
<feature type="domain" description="Glycosyl transferase family 1" evidence="3">
    <location>
        <begin position="185"/>
        <end position="301"/>
    </location>
</feature>
<reference evidence="5" key="1">
    <citation type="journal article" date="2021" name="PeerJ">
        <title>Extensive microbial diversity within the chicken gut microbiome revealed by metagenomics and culture.</title>
        <authorList>
            <person name="Gilroy R."/>
            <person name="Ravi A."/>
            <person name="Getino M."/>
            <person name="Pursley I."/>
            <person name="Horton D.L."/>
            <person name="Alikhan N.F."/>
            <person name="Baker D."/>
            <person name="Gharbi K."/>
            <person name="Hall N."/>
            <person name="Watson M."/>
            <person name="Adriaenssens E.M."/>
            <person name="Foster-Nyarko E."/>
            <person name="Jarju S."/>
            <person name="Secka A."/>
            <person name="Antonio M."/>
            <person name="Oren A."/>
            <person name="Chaudhuri R.R."/>
            <person name="La Ragione R."/>
            <person name="Hildebrand F."/>
            <person name="Pallen M.J."/>
        </authorList>
    </citation>
    <scope>NUCLEOTIDE SEQUENCE</scope>
    <source>
        <strain evidence="5">ChiGjej2B2-7701</strain>
    </source>
</reference>
<reference evidence="5" key="2">
    <citation type="submission" date="2021-09" db="EMBL/GenBank/DDBJ databases">
        <authorList>
            <person name="Gilroy R."/>
        </authorList>
    </citation>
    <scope>NUCLEOTIDE SEQUENCE</scope>
    <source>
        <strain evidence="5">ChiGjej2B2-7701</strain>
    </source>
</reference>
<dbReference type="AlphaFoldDB" id="A0A921IQJ6"/>
<dbReference type="PANTHER" id="PTHR45947:SF3">
    <property type="entry name" value="SULFOQUINOVOSYL TRANSFERASE SQD2"/>
    <property type="match status" value="1"/>
</dbReference>